<evidence type="ECO:0000256" key="5">
    <source>
        <dbReference type="ARBA" id="ARBA00023006"/>
    </source>
</evidence>
<accession>A0A6A6VBM8</accession>
<dbReference type="GO" id="GO:0000422">
    <property type="term" value="P:autophagy of mitochondrion"/>
    <property type="evidence" value="ECO:0007669"/>
    <property type="project" value="TreeGrafter"/>
</dbReference>
<feature type="coiled-coil region" evidence="8">
    <location>
        <begin position="853"/>
        <end position="964"/>
    </location>
</feature>
<feature type="coiled-coil region" evidence="8">
    <location>
        <begin position="1091"/>
        <end position="1118"/>
    </location>
</feature>
<keyword evidence="13" id="KW-1185">Reference proteome</keyword>
<evidence type="ECO:0000256" key="8">
    <source>
        <dbReference type="SAM" id="Coils"/>
    </source>
</evidence>
<dbReference type="GO" id="GO:0034517">
    <property type="term" value="P:ribophagy"/>
    <property type="evidence" value="ECO:0007669"/>
    <property type="project" value="TreeGrafter"/>
</dbReference>
<evidence type="ECO:0000256" key="4">
    <source>
        <dbReference type="ARBA" id="ARBA00022927"/>
    </source>
</evidence>
<gene>
    <name evidence="12" type="ORF">M011DRAFT_442188</name>
</gene>
<dbReference type="GO" id="GO:0000045">
    <property type="term" value="P:autophagosome assembly"/>
    <property type="evidence" value="ECO:0007669"/>
    <property type="project" value="UniProtKB-UniRule"/>
</dbReference>
<comment type="function">
    <text evidence="7">Involved in cytoplasm to vacuole transport (Cvt), pexophagy, mitophagy and nucleophagy. Recruits mitochondria for their selective degradation via autophagy (mitophagy) during starvation. Works as scaffold proteins that recruit ATG proteins to the pre-autophagosome (PAS), the site of vesicle/autophagosome formation. Required for the Cvt vesicles completion.</text>
</comment>
<dbReference type="Pfam" id="PF04108">
    <property type="entry name" value="ATG17_like"/>
    <property type="match status" value="1"/>
</dbReference>
<dbReference type="GO" id="GO:0034045">
    <property type="term" value="C:phagophore assembly site membrane"/>
    <property type="evidence" value="ECO:0007669"/>
    <property type="project" value="UniProtKB-SubCell"/>
</dbReference>
<proteinExistence type="inferred from homology"/>
<evidence type="ECO:0000256" key="9">
    <source>
        <dbReference type="SAM" id="MobiDB-lite"/>
    </source>
</evidence>
<dbReference type="EMBL" id="MU006570">
    <property type="protein sequence ID" value="KAF2747988.1"/>
    <property type="molecule type" value="Genomic_DNA"/>
</dbReference>
<feature type="region of interest" description="Disordered" evidence="9">
    <location>
        <begin position="1013"/>
        <end position="1041"/>
    </location>
</feature>
<evidence type="ECO:0000256" key="2">
    <source>
        <dbReference type="ARBA" id="ARBA00013804"/>
    </source>
</evidence>
<feature type="compositionally biased region" description="Low complexity" evidence="9">
    <location>
        <begin position="1355"/>
        <end position="1364"/>
    </location>
</feature>
<feature type="compositionally biased region" description="Polar residues" evidence="9">
    <location>
        <begin position="1018"/>
        <end position="1035"/>
    </location>
</feature>
<comment type="subcellular location">
    <subcellularLocation>
        <location evidence="7">Preautophagosomal structure membrane</location>
        <topology evidence="7">Peripheral membrane protein</topology>
    </subcellularLocation>
    <subcellularLocation>
        <location evidence="7">Vacuole membrane</location>
        <topology evidence="7">Peripheral membrane protein</topology>
    </subcellularLocation>
    <text evidence="7">During pexophagy, accumulates in the vacuolar membrane region, where the peroxisomes contact the vacuole.</text>
</comment>
<reference evidence="12" key="1">
    <citation type="journal article" date="2020" name="Stud. Mycol.">
        <title>101 Dothideomycetes genomes: a test case for predicting lifestyles and emergence of pathogens.</title>
        <authorList>
            <person name="Haridas S."/>
            <person name="Albert R."/>
            <person name="Binder M."/>
            <person name="Bloem J."/>
            <person name="Labutti K."/>
            <person name="Salamov A."/>
            <person name="Andreopoulos B."/>
            <person name="Baker S."/>
            <person name="Barry K."/>
            <person name="Bills G."/>
            <person name="Bluhm B."/>
            <person name="Cannon C."/>
            <person name="Castanera R."/>
            <person name="Culley D."/>
            <person name="Daum C."/>
            <person name="Ezra D."/>
            <person name="Gonzalez J."/>
            <person name="Henrissat B."/>
            <person name="Kuo A."/>
            <person name="Liang C."/>
            <person name="Lipzen A."/>
            <person name="Lutzoni F."/>
            <person name="Magnuson J."/>
            <person name="Mondo S."/>
            <person name="Nolan M."/>
            <person name="Ohm R."/>
            <person name="Pangilinan J."/>
            <person name="Park H.-J."/>
            <person name="Ramirez L."/>
            <person name="Alfaro M."/>
            <person name="Sun H."/>
            <person name="Tritt A."/>
            <person name="Yoshinaga Y."/>
            <person name="Zwiers L.-H."/>
            <person name="Turgeon B."/>
            <person name="Goodwin S."/>
            <person name="Spatafora J."/>
            <person name="Crous P."/>
            <person name="Grigoriev I."/>
        </authorList>
    </citation>
    <scope>NUCLEOTIDE SEQUENCE</scope>
    <source>
        <strain evidence="12">CBS 119925</strain>
    </source>
</reference>
<dbReference type="GO" id="GO:0005774">
    <property type="term" value="C:vacuolar membrane"/>
    <property type="evidence" value="ECO:0007669"/>
    <property type="project" value="UniProtKB-SubCell"/>
</dbReference>
<comment type="subunit">
    <text evidence="7">Homodimer.</text>
</comment>
<feature type="compositionally biased region" description="Basic and acidic residues" evidence="9">
    <location>
        <begin position="1365"/>
        <end position="1382"/>
    </location>
</feature>
<feature type="compositionally biased region" description="Basic and acidic residues" evidence="9">
    <location>
        <begin position="1342"/>
        <end position="1353"/>
    </location>
</feature>
<dbReference type="InterPro" id="IPR019460">
    <property type="entry name" value="Atg11_C"/>
</dbReference>
<dbReference type="GO" id="GO:0019901">
    <property type="term" value="F:protein kinase binding"/>
    <property type="evidence" value="ECO:0007669"/>
    <property type="project" value="TreeGrafter"/>
</dbReference>
<evidence type="ECO:0000256" key="3">
    <source>
        <dbReference type="ARBA" id="ARBA00022448"/>
    </source>
</evidence>
<dbReference type="GO" id="GO:0061709">
    <property type="term" value="P:reticulophagy"/>
    <property type="evidence" value="ECO:0007669"/>
    <property type="project" value="TreeGrafter"/>
</dbReference>
<feature type="region of interest" description="Disordered" evidence="9">
    <location>
        <begin position="1308"/>
        <end position="1388"/>
    </location>
</feature>
<dbReference type="GO" id="GO:1990316">
    <property type="term" value="C:Atg1/ULK1 kinase complex"/>
    <property type="evidence" value="ECO:0007669"/>
    <property type="project" value="TreeGrafter"/>
</dbReference>
<organism evidence="12 13">
    <name type="scientific">Sporormia fimetaria CBS 119925</name>
    <dbReference type="NCBI Taxonomy" id="1340428"/>
    <lineage>
        <taxon>Eukaryota</taxon>
        <taxon>Fungi</taxon>
        <taxon>Dikarya</taxon>
        <taxon>Ascomycota</taxon>
        <taxon>Pezizomycotina</taxon>
        <taxon>Dothideomycetes</taxon>
        <taxon>Pleosporomycetidae</taxon>
        <taxon>Pleosporales</taxon>
        <taxon>Sporormiaceae</taxon>
        <taxon>Sporormia</taxon>
    </lineage>
</organism>
<dbReference type="OrthoDB" id="447953at2759"/>
<evidence type="ECO:0000259" key="10">
    <source>
        <dbReference type="Pfam" id="PF04108"/>
    </source>
</evidence>
<feature type="compositionally biased region" description="Low complexity" evidence="9">
    <location>
        <begin position="1326"/>
        <end position="1339"/>
    </location>
</feature>
<feature type="coiled-coil region" evidence="8">
    <location>
        <begin position="556"/>
        <end position="583"/>
    </location>
</feature>
<dbReference type="InterPro" id="IPR040040">
    <property type="entry name" value="ATG11"/>
</dbReference>
<feature type="domain" description="Autophagy-related protein 11 C-terminal" evidence="11">
    <location>
        <begin position="1085"/>
        <end position="1234"/>
    </location>
</feature>
<name>A0A6A6VBM8_9PLEO</name>
<dbReference type="GO" id="GO:0015031">
    <property type="term" value="P:protein transport"/>
    <property type="evidence" value="ECO:0007669"/>
    <property type="project" value="UniProtKB-KW"/>
</dbReference>
<feature type="region of interest" description="Disordered" evidence="9">
    <location>
        <begin position="1257"/>
        <end position="1296"/>
    </location>
</feature>
<feature type="compositionally biased region" description="Low complexity" evidence="9">
    <location>
        <begin position="629"/>
        <end position="638"/>
    </location>
</feature>
<feature type="coiled-coil region" evidence="8">
    <location>
        <begin position="649"/>
        <end position="784"/>
    </location>
</feature>
<dbReference type="PANTHER" id="PTHR13222:SF1">
    <property type="entry name" value="RB1-INDUCIBLE COILED-COIL PROTEIN 1"/>
    <property type="match status" value="1"/>
</dbReference>
<dbReference type="Pfam" id="PF10377">
    <property type="entry name" value="ATG11"/>
    <property type="match status" value="1"/>
</dbReference>
<evidence type="ECO:0000313" key="12">
    <source>
        <dbReference type="EMBL" id="KAF2747988.1"/>
    </source>
</evidence>
<sequence length="1388" mass="156260">MSLQVAVAHTGQRLDADRVGFNSIDALKQWISSATQIPADSQILLTTRGKHVKLQALLTEPEIFVYNRDYSNDIQSATSPEPLPDRFVPDDPPDTLSSHTDLRAWQNLFQARRDWAFAILEQAKTMSRMAADRFLEQSTIDKGTQIAVGNHDSHIRNLEGIYQAAKEWWDTVFKETGDNLRKLDADWGQLDRISARAEFLNFFAKDVRSRQLAQGGPRSPGNRDVSLQEFIDAEALRKAAGVGKRVRDSFSRRVADMGTELEKVAAEYGELLSAVDQSQSRSIADDSEEPGKLYSEIRAVAEKVDSDFKHVMGLQATQKSVAQVSKMALLHTRNFLPAVREYSIEMSDLVRKSVTQRNAALRNALDSMQNIASIESRISRLSTDLEAIDLPQEAIPALELVSLVSRIPHVYGTLLVEAVRRREWMEKIRKDTSSLAEEMATYQEEEERRRKKWLKPISDVVNVEAVQGNMLKFEMNVQTDKNSWPAVRRDDLQQYLSQLRGLEGQEANVEALEQAIKDLDRPTKQQVKRAKNFKMGSIHEPFGRGSQLLLRGDDDVKVLKEANAKLEDELKTSKSRVRRLEDLLHRQNHVHRLSVGGGMPSFGPPSHMDLTTQTTEPASPRPMDEMSRRSSVSSRRFSTNQGQDDKRRIVRLEHELALEKEARTAAENDLKAKSEQIAELKQQIEDTKVEEAVSTKENIMENMKALQREFSTERQSLEKEVRDQKTKIEEVEDEMDRMIGSRDNERTGVDTRIQELQTELEKARTDATKSVEQAEARLLAVQAELGKRRDMQAQHRESLSAAFATLSSESAAVPNDFDAIVSQLEELAIRSSDHCAELEQAIAIARAENETVRHHAQEEAADLRSKVDDAEARVSSIQEQLDTEKGRVEAIAAELKEERGHLADLRKKFAEGETGSEALRKRVAEEEEKVGRLQLQLVEAHSRANTLDIELMHAQKRLKKTEELGSSQSMHRAKRATELSQRLYAQTDRLLRLLETLGYIVTYDEGNMVLQRPPKVKGSSSVADSTTLARSVTTPSPTPLKRHLDEAIDSSFLQWAESNKPEEEEQRFNTLLENVNKLNLDTFSEAVAKRSRDLEHTIRKWQKEARGYRDKAHRFQAESHDKIAYRSFKEGDLALFLPTRNQVTRPWAAFNVGAPHYFLREQDSHRLHDREWLLARISKVEERVVDLSKTIDSGAGRPSIDDRSIASNSAVSIEDDNPFELSDGLRWYLLHAAEEKSGAPGTPGLGKTTVASVAVTGEAHLGPNKRKGFSDPAKALGKSLDSRRSSGSISRKSVPFIGNRNSAEALRHEHAVDTSSNPNSNAATRGASPASGNGPGPSNLRSSREIGGLKDRLAQQQQQQPQQQTDERRERNRDVVGDEVRNDLLWGP</sequence>
<dbReference type="Proteomes" id="UP000799440">
    <property type="component" value="Unassembled WGS sequence"/>
</dbReference>
<dbReference type="GO" id="GO:0034727">
    <property type="term" value="P:piecemeal microautophagy of the nucleus"/>
    <property type="evidence" value="ECO:0007669"/>
    <property type="project" value="TreeGrafter"/>
</dbReference>
<keyword evidence="6 8" id="KW-0175">Coiled coil</keyword>
<keyword evidence="5 7" id="KW-0072">Autophagy</keyword>
<feature type="compositionally biased region" description="Polar residues" evidence="9">
    <location>
        <begin position="1313"/>
        <end position="1323"/>
    </location>
</feature>
<dbReference type="InterPro" id="IPR045326">
    <property type="entry name" value="ATG17-like_dom"/>
</dbReference>
<evidence type="ECO:0000256" key="1">
    <source>
        <dbReference type="ARBA" id="ARBA00009729"/>
    </source>
</evidence>
<comment type="similarity">
    <text evidence="1 7">Belongs to the ATG11 family.</text>
</comment>
<protein>
    <recommendedName>
        <fullName evidence="2 7">Autophagy-related protein 11</fullName>
    </recommendedName>
</protein>
<keyword evidence="7" id="KW-0926">Vacuole</keyword>
<evidence type="ECO:0000259" key="11">
    <source>
        <dbReference type="Pfam" id="PF10377"/>
    </source>
</evidence>
<evidence type="ECO:0000256" key="6">
    <source>
        <dbReference type="ARBA" id="ARBA00023054"/>
    </source>
</evidence>
<keyword evidence="4 7" id="KW-0653">Protein transport</keyword>
<keyword evidence="7" id="KW-0472">Membrane</keyword>
<keyword evidence="3 7" id="KW-0813">Transport</keyword>
<dbReference type="GO" id="GO:1903599">
    <property type="term" value="P:positive regulation of autophagy of mitochondrion"/>
    <property type="evidence" value="ECO:0007669"/>
    <property type="project" value="UniProtKB-UniRule"/>
</dbReference>
<dbReference type="PANTHER" id="PTHR13222">
    <property type="entry name" value="RB1-INDUCIBLE COILED-COIL"/>
    <property type="match status" value="1"/>
</dbReference>
<evidence type="ECO:0000256" key="7">
    <source>
        <dbReference type="RuleBase" id="RU367075"/>
    </source>
</evidence>
<feature type="region of interest" description="Disordered" evidence="9">
    <location>
        <begin position="593"/>
        <end position="644"/>
    </location>
</feature>
<dbReference type="GO" id="GO:0060090">
    <property type="term" value="F:molecular adaptor activity"/>
    <property type="evidence" value="ECO:0007669"/>
    <property type="project" value="TreeGrafter"/>
</dbReference>
<feature type="domain" description="Autophagy protein ATG17-like" evidence="10">
    <location>
        <begin position="95"/>
        <end position="459"/>
    </location>
</feature>
<evidence type="ECO:0000313" key="13">
    <source>
        <dbReference type="Proteomes" id="UP000799440"/>
    </source>
</evidence>